<keyword evidence="1" id="KW-0812">Transmembrane</keyword>
<dbReference type="Pfam" id="PF11026">
    <property type="entry name" value="DUF2721"/>
    <property type="match status" value="1"/>
</dbReference>
<keyword evidence="1" id="KW-1133">Transmembrane helix</keyword>
<reference evidence="2" key="1">
    <citation type="submission" date="2022-07" db="EMBL/GenBank/DDBJ databases">
        <title>Arcobacter roscoffensis sp. nov., a marine bacterium isolated from coastal seawater collected from Roscoff, France.</title>
        <authorList>
            <person name="Pascual J."/>
            <person name="Lepeaux C."/>
            <person name="Methner A."/>
            <person name="Overmann J."/>
        </authorList>
    </citation>
    <scope>NUCLEOTIDE SEQUENCE</scope>
    <source>
        <strain evidence="2">ARW1-2F2</strain>
    </source>
</reference>
<dbReference type="EMBL" id="CP100595">
    <property type="protein sequence ID" value="UTJ07646.1"/>
    <property type="molecule type" value="Genomic_DNA"/>
</dbReference>
<keyword evidence="3" id="KW-1185">Reference proteome</keyword>
<evidence type="ECO:0000313" key="3">
    <source>
        <dbReference type="Proteomes" id="UP001060012"/>
    </source>
</evidence>
<name>A0ABY5EA34_9BACT</name>
<proteinExistence type="predicted"/>
<evidence type="ECO:0000256" key="1">
    <source>
        <dbReference type="SAM" id="Phobius"/>
    </source>
</evidence>
<sequence length="159" mass="18139">MSVDSVNTVNTVAQLIQLAVAPVFLLAGVAGLLNVFTGRLSRIIDKLEKIDNFIGNQKTNEDEQKAKEKFKDRRRFLINRMRNINYSIFFCTSTGLLIAMVIVTMFLSAMFKFEDSLFIASLFIVAMLSFILSLILFLREIYYTTSFINKKKTTLKNKG</sequence>
<keyword evidence="1" id="KW-0472">Membrane</keyword>
<feature type="transmembrane region" description="Helical" evidence="1">
    <location>
        <begin position="12"/>
        <end position="36"/>
    </location>
</feature>
<evidence type="ECO:0000313" key="2">
    <source>
        <dbReference type="EMBL" id="UTJ07646.1"/>
    </source>
</evidence>
<dbReference type="InterPro" id="IPR021279">
    <property type="entry name" value="DUF2721"/>
</dbReference>
<accession>A0ABY5EA34</accession>
<dbReference type="Proteomes" id="UP001060012">
    <property type="component" value="Chromosome"/>
</dbReference>
<feature type="transmembrane region" description="Helical" evidence="1">
    <location>
        <begin position="117"/>
        <end position="138"/>
    </location>
</feature>
<protein>
    <submittedName>
        <fullName evidence="2">DUF2721 domain-containing protein</fullName>
    </submittedName>
</protein>
<dbReference type="RefSeq" id="WP_254577820.1">
    <property type="nucleotide sequence ID" value="NZ_CP100595.1"/>
</dbReference>
<gene>
    <name evidence="2" type="ORF">NJU99_06000</name>
</gene>
<organism evidence="2 3">
    <name type="scientific">Arcobacter roscoffensis</name>
    <dbReference type="NCBI Taxonomy" id="2961520"/>
    <lineage>
        <taxon>Bacteria</taxon>
        <taxon>Pseudomonadati</taxon>
        <taxon>Campylobacterota</taxon>
        <taxon>Epsilonproteobacteria</taxon>
        <taxon>Campylobacterales</taxon>
        <taxon>Arcobacteraceae</taxon>
        <taxon>Arcobacter</taxon>
    </lineage>
</organism>
<feature type="transmembrane region" description="Helical" evidence="1">
    <location>
        <begin position="84"/>
        <end position="111"/>
    </location>
</feature>